<comment type="function">
    <text evidence="8">This enzyme is involved in nucleotide metabolism: it produces dUMP, the immediate precursor of thymidine nucleotides and it decreases the intracellular concentration of dUTP so that uracil cannot be incorporated into DNA.</text>
</comment>
<keyword evidence="4 8" id="KW-0378">Hydrolase</keyword>
<comment type="cofactor">
    <cofactor evidence="1 8">
        <name>Mg(2+)</name>
        <dbReference type="ChEBI" id="CHEBI:18420"/>
    </cofactor>
</comment>
<feature type="domain" description="dUTPase-like" evidence="10">
    <location>
        <begin position="14"/>
        <end position="145"/>
    </location>
</feature>
<dbReference type="SUPFAM" id="SSF51283">
    <property type="entry name" value="dUTPase-like"/>
    <property type="match status" value="1"/>
</dbReference>
<dbReference type="Pfam" id="PF00692">
    <property type="entry name" value="dUTPase"/>
    <property type="match status" value="1"/>
</dbReference>
<dbReference type="FunFam" id="2.70.40.10:FF:000008">
    <property type="entry name" value="Deoxyuridine 5'-triphosphate nucleotidohydrolase"/>
    <property type="match status" value="1"/>
</dbReference>
<dbReference type="Gene3D" id="2.70.40.10">
    <property type="match status" value="1"/>
</dbReference>
<dbReference type="GO" id="GO:0006226">
    <property type="term" value="P:dUMP biosynthetic process"/>
    <property type="evidence" value="ECO:0007669"/>
    <property type="project" value="UniProtKB-UniRule"/>
</dbReference>
<evidence type="ECO:0000256" key="8">
    <source>
        <dbReference type="HAMAP-Rule" id="MF_00116"/>
    </source>
</evidence>
<feature type="binding site" evidence="8">
    <location>
        <begin position="65"/>
        <end position="67"/>
    </location>
    <ligand>
        <name>substrate</name>
    </ligand>
</feature>
<dbReference type="GO" id="GO:0000287">
    <property type="term" value="F:magnesium ion binding"/>
    <property type="evidence" value="ECO:0007669"/>
    <property type="project" value="UniProtKB-UniRule"/>
</dbReference>
<accession>A0A1H3WEP6</accession>
<dbReference type="PANTHER" id="PTHR11241:SF0">
    <property type="entry name" value="DEOXYURIDINE 5'-TRIPHOSPHATE NUCLEOTIDOHYDROLASE"/>
    <property type="match status" value="1"/>
</dbReference>
<organism evidence="11 12">
    <name type="scientific">Bowdeniella nasicola</name>
    <dbReference type="NCBI Taxonomy" id="208480"/>
    <lineage>
        <taxon>Bacteria</taxon>
        <taxon>Bacillati</taxon>
        <taxon>Actinomycetota</taxon>
        <taxon>Actinomycetes</taxon>
        <taxon>Actinomycetales</taxon>
        <taxon>Actinomycetaceae</taxon>
        <taxon>Bowdeniella</taxon>
    </lineage>
</organism>
<evidence type="ECO:0000259" key="10">
    <source>
        <dbReference type="Pfam" id="PF00692"/>
    </source>
</evidence>
<dbReference type="AlphaFoldDB" id="A0A1H3WEP6"/>
<dbReference type="NCBIfam" id="TIGR00576">
    <property type="entry name" value="dut"/>
    <property type="match status" value="1"/>
</dbReference>
<evidence type="ECO:0000256" key="4">
    <source>
        <dbReference type="ARBA" id="ARBA00022801"/>
    </source>
</evidence>
<dbReference type="InterPro" id="IPR008181">
    <property type="entry name" value="dUTPase"/>
</dbReference>
<evidence type="ECO:0000256" key="2">
    <source>
        <dbReference type="ARBA" id="ARBA00006581"/>
    </source>
</evidence>
<dbReference type="GO" id="GO:0004170">
    <property type="term" value="F:dUTP diphosphatase activity"/>
    <property type="evidence" value="ECO:0007669"/>
    <property type="project" value="UniProtKB-UniRule"/>
</dbReference>
<evidence type="ECO:0000256" key="1">
    <source>
        <dbReference type="ARBA" id="ARBA00001946"/>
    </source>
</evidence>
<evidence type="ECO:0000313" key="12">
    <source>
        <dbReference type="Proteomes" id="UP000199288"/>
    </source>
</evidence>
<keyword evidence="5 8" id="KW-0460">Magnesium</keyword>
<dbReference type="NCBIfam" id="NF001862">
    <property type="entry name" value="PRK00601.1"/>
    <property type="match status" value="1"/>
</dbReference>
<gene>
    <name evidence="8" type="primary">dut</name>
    <name evidence="11" type="ORF">SAMN02910418_00403</name>
</gene>
<dbReference type="InterPro" id="IPR033704">
    <property type="entry name" value="dUTPase_trimeric"/>
</dbReference>
<dbReference type="UniPathway" id="UPA00610">
    <property type="reaction ID" value="UER00666"/>
</dbReference>
<proteinExistence type="inferred from homology"/>
<comment type="similarity">
    <text evidence="2 8">Belongs to the dUTPase family.</text>
</comment>
<dbReference type="Proteomes" id="UP000199288">
    <property type="component" value="Unassembled WGS sequence"/>
</dbReference>
<evidence type="ECO:0000256" key="7">
    <source>
        <dbReference type="ARBA" id="ARBA00047686"/>
    </source>
</evidence>
<name>A0A1H3WEP6_9ACTO</name>
<sequence length="152" mass="15916">MNELSIAVRKLDPNAQLPVRAHHDDAGADLISNEDCVIAPGGRALVGTGIAIEIPHGYAGFVHPRSGLAAREGLTVLNAPGTIDAGYRGEVKVILHNTDPDSSVTINVGDRIAQLVIQQVSLPRFEDAESLSSSAREAGGFGSTGRNRKGEN</sequence>
<dbReference type="HAMAP" id="MF_00116">
    <property type="entry name" value="dUTPase_bact"/>
    <property type="match status" value="1"/>
</dbReference>
<evidence type="ECO:0000313" key="11">
    <source>
        <dbReference type="EMBL" id="SDZ85281.1"/>
    </source>
</evidence>
<dbReference type="PANTHER" id="PTHR11241">
    <property type="entry name" value="DEOXYURIDINE 5'-TRIPHOSPHATE NUCLEOTIDOHYDROLASE"/>
    <property type="match status" value="1"/>
</dbReference>
<dbReference type="GO" id="GO:0046081">
    <property type="term" value="P:dUTP catabolic process"/>
    <property type="evidence" value="ECO:0007669"/>
    <property type="project" value="InterPro"/>
</dbReference>
<dbReference type="InterPro" id="IPR029054">
    <property type="entry name" value="dUTPase-like"/>
</dbReference>
<reference evidence="12" key="1">
    <citation type="submission" date="2016-10" db="EMBL/GenBank/DDBJ databases">
        <authorList>
            <person name="Varghese N."/>
            <person name="Submissions S."/>
        </authorList>
    </citation>
    <scope>NUCLEOTIDE SEQUENCE [LARGE SCALE GENOMIC DNA]</scope>
    <source>
        <strain evidence="12">KPR-1</strain>
    </source>
</reference>
<keyword evidence="6 8" id="KW-0546">Nucleotide metabolism</keyword>
<dbReference type="RefSeq" id="WP_261976994.1">
    <property type="nucleotide sequence ID" value="NZ_FNQV01000002.1"/>
</dbReference>
<dbReference type="EC" id="3.6.1.23" evidence="8"/>
<feature type="binding site" evidence="8">
    <location>
        <position position="78"/>
    </location>
    <ligand>
        <name>substrate</name>
    </ligand>
</feature>
<evidence type="ECO:0000256" key="6">
    <source>
        <dbReference type="ARBA" id="ARBA00023080"/>
    </source>
</evidence>
<protein>
    <recommendedName>
        <fullName evidence="8">Deoxyuridine 5'-triphosphate nucleotidohydrolase</fullName>
        <shortName evidence="8">dUTPase</shortName>
        <ecNumber evidence="8">3.6.1.23</ecNumber>
    </recommendedName>
    <alternativeName>
        <fullName evidence="8">dUTP pyrophosphatase</fullName>
    </alternativeName>
</protein>
<comment type="caution">
    <text evidence="8">Lacks conserved residue(s) required for the propagation of feature annotation.</text>
</comment>
<evidence type="ECO:0000256" key="9">
    <source>
        <dbReference type="SAM" id="MobiDB-lite"/>
    </source>
</evidence>
<feature type="binding site" evidence="8">
    <location>
        <begin position="82"/>
        <end position="84"/>
    </location>
    <ligand>
        <name>substrate</name>
    </ligand>
</feature>
<comment type="pathway">
    <text evidence="8">Pyrimidine metabolism; dUMP biosynthesis; dUMP from dCTP (dUTP route): step 2/2.</text>
</comment>
<keyword evidence="3 8" id="KW-0479">Metal-binding</keyword>
<dbReference type="InterPro" id="IPR036157">
    <property type="entry name" value="dUTPase-like_sf"/>
</dbReference>
<dbReference type="EMBL" id="FNQV01000002">
    <property type="protein sequence ID" value="SDZ85281.1"/>
    <property type="molecule type" value="Genomic_DNA"/>
</dbReference>
<keyword evidence="12" id="KW-1185">Reference proteome</keyword>
<evidence type="ECO:0000256" key="5">
    <source>
        <dbReference type="ARBA" id="ARBA00022842"/>
    </source>
</evidence>
<comment type="catalytic activity">
    <reaction evidence="7 8">
        <text>dUTP + H2O = dUMP + diphosphate + H(+)</text>
        <dbReference type="Rhea" id="RHEA:10248"/>
        <dbReference type="ChEBI" id="CHEBI:15377"/>
        <dbReference type="ChEBI" id="CHEBI:15378"/>
        <dbReference type="ChEBI" id="CHEBI:33019"/>
        <dbReference type="ChEBI" id="CHEBI:61555"/>
        <dbReference type="ChEBI" id="CHEBI:246422"/>
        <dbReference type="EC" id="3.6.1.23"/>
    </reaction>
</comment>
<dbReference type="CDD" id="cd07557">
    <property type="entry name" value="trimeric_dUTPase"/>
    <property type="match status" value="1"/>
</dbReference>
<feature type="region of interest" description="Disordered" evidence="9">
    <location>
        <begin position="128"/>
        <end position="152"/>
    </location>
</feature>
<evidence type="ECO:0000256" key="3">
    <source>
        <dbReference type="ARBA" id="ARBA00022723"/>
    </source>
</evidence>